<gene>
    <name evidence="1" type="ORF">SAMN05421676_104152</name>
</gene>
<accession>A0A1I0DUX0</accession>
<dbReference type="InterPro" id="IPR036249">
    <property type="entry name" value="Thioredoxin-like_sf"/>
</dbReference>
<dbReference type="EMBL" id="FOHJ01000004">
    <property type="protein sequence ID" value="SET35596.1"/>
    <property type="molecule type" value="Genomic_DNA"/>
</dbReference>
<dbReference type="AlphaFoldDB" id="A0A1I0DUX0"/>
<evidence type="ECO:0000313" key="2">
    <source>
        <dbReference type="Proteomes" id="UP000199095"/>
    </source>
</evidence>
<evidence type="ECO:0000313" key="1">
    <source>
        <dbReference type="EMBL" id="SET35596.1"/>
    </source>
</evidence>
<dbReference type="STRING" id="237682.SAMN05421676_104152"/>
<dbReference type="Proteomes" id="UP000199095">
    <property type="component" value="Unassembled WGS sequence"/>
</dbReference>
<dbReference type="Gene3D" id="3.40.30.10">
    <property type="entry name" value="Glutaredoxin"/>
    <property type="match status" value="1"/>
</dbReference>
<reference evidence="2" key="1">
    <citation type="submission" date="2016-10" db="EMBL/GenBank/DDBJ databases">
        <authorList>
            <person name="Varghese N."/>
            <person name="Submissions S."/>
        </authorList>
    </citation>
    <scope>NUCLEOTIDE SEQUENCE [LARGE SCALE GENOMIC DNA]</scope>
    <source>
        <strain evidence="2">CGMCC 1.3566</strain>
    </source>
</reference>
<evidence type="ECO:0008006" key="3">
    <source>
        <dbReference type="Google" id="ProtNLM"/>
    </source>
</evidence>
<keyword evidence="2" id="KW-1185">Reference proteome</keyword>
<sequence>MNVDTYIISKDTVEEQKILYDEINRVFGESLPIISDPNLEVIDKMGMKNGDVAYRGYGMLDSEGNVIFQTKNDHWGEEIDQTLNDIEEQYENFTEK</sequence>
<organism evidence="1 2">
    <name type="scientific">Salinibacillus kushneri</name>
    <dbReference type="NCBI Taxonomy" id="237682"/>
    <lineage>
        <taxon>Bacteria</taxon>
        <taxon>Bacillati</taxon>
        <taxon>Bacillota</taxon>
        <taxon>Bacilli</taxon>
        <taxon>Bacillales</taxon>
        <taxon>Bacillaceae</taxon>
        <taxon>Salinibacillus</taxon>
    </lineage>
</organism>
<protein>
    <recommendedName>
        <fullName evidence="3">AhpC/TSA family protein</fullName>
    </recommendedName>
</protein>
<proteinExistence type="predicted"/>
<dbReference type="SUPFAM" id="SSF52833">
    <property type="entry name" value="Thioredoxin-like"/>
    <property type="match status" value="1"/>
</dbReference>
<name>A0A1I0DUX0_9BACI</name>